<protein>
    <submittedName>
        <fullName evidence="2">Molybdopterin-guanine dinucleotide biosynthesis protein B</fullName>
    </submittedName>
</protein>
<dbReference type="SUPFAM" id="SSF52540">
    <property type="entry name" value="P-loop containing nucleoside triphosphate hydrolases"/>
    <property type="match status" value="1"/>
</dbReference>
<organism evidence="2 3">
    <name type="scientific">Desulfofundulus thermobenzoicus</name>
    <dbReference type="NCBI Taxonomy" id="29376"/>
    <lineage>
        <taxon>Bacteria</taxon>
        <taxon>Bacillati</taxon>
        <taxon>Bacillota</taxon>
        <taxon>Clostridia</taxon>
        <taxon>Eubacteriales</taxon>
        <taxon>Peptococcaceae</taxon>
        <taxon>Desulfofundulus</taxon>
    </lineage>
</organism>
<name>A0A6N7INX6_9FIRM</name>
<dbReference type="NCBIfam" id="TIGR00176">
    <property type="entry name" value="mobB"/>
    <property type="match status" value="1"/>
</dbReference>
<dbReference type="OrthoDB" id="9786803at2"/>
<proteinExistence type="predicted"/>
<dbReference type="Gene3D" id="3.40.50.300">
    <property type="entry name" value="P-loop containing nucleotide triphosphate hydrolases"/>
    <property type="match status" value="1"/>
</dbReference>
<dbReference type="InterPro" id="IPR004435">
    <property type="entry name" value="MobB_dom"/>
</dbReference>
<gene>
    <name evidence="2" type="primary">mobB</name>
    <name evidence="2" type="ORF">GFC01_05290</name>
</gene>
<dbReference type="InterPro" id="IPR027417">
    <property type="entry name" value="P-loop_NTPase"/>
</dbReference>
<evidence type="ECO:0000313" key="2">
    <source>
        <dbReference type="EMBL" id="MQL51684.1"/>
    </source>
</evidence>
<sequence length="168" mass="18031">MKKKMSRLPVICIVGPSNAGKTTFLEGLIAELTRRGYRVGTVKHHHGDFEMDHPGKDTWRHARAGARTVAIAAPGRVAVIRREEKEMPLEQVVSLLGPVDIVLAEGYKKGDWPQIEVCPPEGCAVLVGRKDRLIALVGGPGPVEPPVPRFGTGDTGAVADLITAFLGL</sequence>
<evidence type="ECO:0000259" key="1">
    <source>
        <dbReference type="Pfam" id="PF03205"/>
    </source>
</evidence>
<keyword evidence="3" id="KW-1185">Reference proteome</keyword>
<dbReference type="GO" id="GO:0005525">
    <property type="term" value="F:GTP binding"/>
    <property type="evidence" value="ECO:0007669"/>
    <property type="project" value="InterPro"/>
</dbReference>
<feature type="domain" description="Molybdopterin-guanine dinucleotide biosynthesis protein B (MobB)" evidence="1">
    <location>
        <begin position="10"/>
        <end position="137"/>
    </location>
</feature>
<dbReference type="RefSeq" id="WP_152945614.1">
    <property type="nucleotide sequence ID" value="NZ_WHYR01000010.1"/>
</dbReference>
<evidence type="ECO:0000313" key="3">
    <source>
        <dbReference type="Proteomes" id="UP000441717"/>
    </source>
</evidence>
<comment type="caution">
    <text evidence="2">The sequence shown here is derived from an EMBL/GenBank/DDBJ whole genome shotgun (WGS) entry which is preliminary data.</text>
</comment>
<dbReference type="GO" id="GO:0006777">
    <property type="term" value="P:Mo-molybdopterin cofactor biosynthetic process"/>
    <property type="evidence" value="ECO:0007669"/>
    <property type="project" value="InterPro"/>
</dbReference>
<dbReference type="Proteomes" id="UP000441717">
    <property type="component" value="Unassembled WGS sequence"/>
</dbReference>
<dbReference type="EMBL" id="WHYR01000010">
    <property type="protein sequence ID" value="MQL51684.1"/>
    <property type="molecule type" value="Genomic_DNA"/>
</dbReference>
<dbReference type="Pfam" id="PF03205">
    <property type="entry name" value="MobB"/>
    <property type="match status" value="1"/>
</dbReference>
<accession>A0A6N7INX6</accession>
<dbReference type="CDD" id="cd03116">
    <property type="entry name" value="MobB"/>
    <property type="match status" value="1"/>
</dbReference>
<dbReference type="AlphaFoldDB" id="A0A6N7INX6"/>
<dbReference type="PANTHER" id="PTHR40072">
    <property type="entry name" value="MOLYBDOPTERIN-GUANINE DINUCLEOTIDE BIOSYNTHESIS ADAPTER PROTEIN-RELATED"/>
    <property type="match status" value="1"/>
</dbReference>
<dbReference type="PANTHER" id="PTHR40072:SF1">
    <property type="entry name" value="MOLYBDOPTERIN-GUANINE DINUCLEOTIDE BIOSYNTHESIS ADAPTER PROTEIN"/>
    <property type="match status" value="1"/>
</dbReference>
<reference evidence="2 3" key="1">
    <citation type="submission" date="2019-10" db="EMBL/GenBank/DDBJ databases">
        <title>Comparative genomics of sulfur disproportionating microorganisms.</title>
        <authorList>
            <person name="Ward L.M."/>
            <person name="Bertran E."/>
            <person name="Johnston D."/>
        </authorList>
    </citation>
    <scope>NUCLEOTIDE SEQUENCE [LARGE SCALE GENOMIC DNA]</scope>
    <source>
        <strain evidence="2 3">DSM 14055</strain>
    </source>
</reference>
<dbReference type="InterPro" id="IPR052539">
    <property type="entry name" value="MGD_biosynthesis_adapter"/>
</dbReference>